<gene>
    <name evidence="2" type="ORF">SAMN05421639_104155</name>
</gene>
<sequence length="288" mass="33204">MDFFFLPMEKLELITKDHVPLAVHLFRPEQSNGKLLLINSATGVKQQVYFSFARFFSEHGFTVIAYDYRGIGLSKPRNMKGFEASMRIWGSEDYKTLTQYITTEFSGYRKYCLGHSVGALILGMNEDSAMFDEFIFVGTQNAFVGNLKFKTKIEAYLGFGIVQPLTTGLLGYFPANWFGLGESLPKNCAYDWRTLILNRKSTNRLLEKMMDYSKNLTQKVFVIRAEDDAWLTEKGVLSLLNNTYPNLKPSYRLVKTAESDKKEIGHINFFRSYNKKLWNIILNELTDQ</sequence>
<organism evidence="2 3">
    <name type="scientific">Chryseobacterium shigense</name>
    <dbReference type="NCBI Taxonomy" id="297244"/>
    <lineage>
        <taxon>Bacteria</taxon>
        <taxon>Pseudomonadati</taxon>
        <taxon>Bacteroidota</taxon>
        <taxon>Flavobacteriia</taxon>
        <taxon>Flavobacteriales</taxon>
        <taxon>Weeksellaceae</taxon>
        <taxon>Chryseobacterium group</taxon>
        <taxon>Chryseobacterium</taxon>
    </lineage>
</organism>
<accession>A0A1N7IL08</accession>
<dbReference type="Proteomes" id="UP000186373">
    <property type="component" value="Unassembled WGS sequence"/>
</dbReference>
<dbReference type="InterPro" id="IPR017208">
    <property type="entry name" value="UCP037442_abhydr"/>
</dbReference>
<keyword evidence="2" id="KW-0378">Hydrolase</keyword>
<dbReference type="InterPro" id="IPR022742">
    <property type="entry name" value="Hydrolase_4"/>
</dbReference>
<dbReference type="InterPro" id="IPR029058">
    <property type="entry name" value="AB_hydrolase_fold"/>
</dbReference>
<dbReference type="GO" id="GO:0016787">
    <property type="term" value="F:hydrolase activity"/>
    <property type="evidence" value="ECO:0007669"/>
    <property type="project" value="UniProtKB-KW"/>
</dbReference>
<dbReference type="EMBL" id="FTNY01000004">
    <property type="protein sequence ID" value="SIS37740.1"/>
    <property type="molecule type" value="Genomic_DNA"/>
</dbReference>
<dbReference type="AlphaFoldDB" id="A0A1N7IL08"/>
<evidence type="ECO:0000313" key="2">
    <source>
        <dbReference type="EMBL" id="SIS37740.1"/>
    </source>
</evidence>
<dbReference type="Gene3D" id="3.40.50.1820">
    <property type="entry name" value="alpha/beta hydrolase"/>
    <property type="match status" value="1"/>
</dbReference>
<proteinExistence type="predicted"/>
<reference evidence="3" key="1">
    <citation type="submission" date="2017-01" db="EMBL/GenBank/DDBJ databases">
        <authorList>
            <person name="Varghese N."/>
            <person name="Submissions S."/>
        </authorList>
    </citation>
    <scope>NUCLEOTIDE SEQUENCE [LARGE SCALE GENOMIC DNA]</scope>
    <source>
        <strain evidence="3">DSM 17126</strain>
    </source>
</reference>
<dbReference type="Pfam" id="PF12146">
    <property type="entry name" value="Hydrolase_4"/>
    <property type="match status" value="1"/>
</dbReference>
<keyword evidence="3" id="KW-1185">Reference proteome</keyword>
<dbReference type="PIRSF" id="PIRSF037442">
    <property type="entry name" value="UCP037442_abhydr"/>
    <property type="match status" value="1"/>
</dbReference>
<protein>
    <submittedName>
        <fullName evidence="2">Predicted alpha/beta hydrolase</fullName>
    </submittedName>
</protein>
<evidence type="ECO:0000313" key="3">
    <source>
        <dbReference type="Proteomes" id="UP000186373"/>
    </source>
</evidence>
<feature type="domain" description="Serine aminopeptidase S33" evidence="1">
    <location>
        <begin position="46"/>
        <end position="121"/>
    </location>
</feature>
<dbReference type="SUPFAM" id="SSF53474">
    <property type="entry name" value="alpha/beta-Hydrolases"/>
    <property type="match status" value="1"/>
</dbReference>
<name>A0A1N7IL08_9FLAO</name>
<evidence type="ECO:0000259" key="1">
    <source>
        <dbReference type="Pfam" id="PF12146"/>
    </source>
</evidence>